<dbReference type="InterPro" id="IPR016024">
    <property type="entry name" value="ARM-type_fold"/>
</dbReference>
<gene>
    <name evidence="5" type="ORF">BDY21DRAFT_361041</name>
</gene>
<dbReference type="SUPFAM" id="SSF48371">
    <property type="entry name" value="ARM repeat"/>
    <property type="match status" value="1"/>
</dbReference>
<feature type="compositionally biased region" description="Low complexity" evidence="3">
    <location>
        <begin position="17"/>
        <end position="39"/>
    </location>
</feature>
<name>A0A6A6PB02_9PEZI</name>
<dbReference type="InterPro" id="IPR011989">
    <property type="entry name" value="ARM-like"/>
</dbReference>
<dbReference type="PANTHER" id="PTHR45994">
    <property type="entry name" value="FI21225P1"/>
    <property type="match status" value="1"/>
</dbReference>
<dbReference type="PANTHER" id="PTHR45994:SF1">
    <property type="entry name" value="FI21225P1"/>
    <property type="match status" value="1"/>
</dbReference>
<feature type="compositionally biased region" description="Gly residues" evidence="3">
    <location>
        <begin position="402"/>
        <end position="412"/>
    </location>
</feature>
<evidence type="ECO:0000313" key="6">
    <source>
        <dbReference type="Proteomes" id="UP000799766"/>
    </source>
</evidence>
<comment type="subcellular location">
    <subcellularLocation>
        <location evidence="1">Cytoplasm</location>
    </subcellularLocation>
</comment>
<keyword evidence="6" id="KW-1185">Reference proteome</keyword>
<dbReference type="Gene3D" id="1.25.10.100">
    <property type="match status" value="1"/>
</dbReference>
<evidence type="ECO:0000256" key="1">
    <source>
        <dbReference type="ARBA" id="ARBA00004496"/>
    </source>
</evidence>
<feature type="region of interest" description="Disordered" evidence="3">
    <location>
        <begin position="402"/>
        <end position="425"/>
    </location>
</feature>
<dbReference type="Proteomes" id="UP000799766">
    <property type="component" value="Unassembled WGS sequence"/>
</dbReference>
<dbReference type="Pfam" id="PF11701">
    <property type="entry name" value="UNC45-central"/>
    <property type="match status" value="1"/>
</dbReference>
<sequence length="908" mass="94228">MSAVSSPSPSPSPSLPQPDASASTARAARLAASAESLTARGDHAGAARALREASALAPDDAAVRRALEALREAEHRPPPLVPLVKRWLASRDEADAKAAARVAAAGGGAGGITDEAAADAMELLLEYDEEADEADELTGALLSRHRGARRRVAEAVGAEPTTTFNKLFVRGDDSCAGLIGALLEPAGAGATAVWASEDARTAAQRDAFQLALAKMMEAGQDHPERAMRAVARLLAVEAAHLHGLIDADGFDAILESLDLQLPRSLRSQATLATAKLLELSPETAQALIAQFVTSRVVRPTTQSLVAAFSAAAAVFPLVPAVAANLFLYEGFIEGLGDMIKDRKSHRLEQASLNLLSAACIDKPCREAIRKHCRPWLREMVEKEDGRTASSAALILIKAESGGESGGGGGGGTSPKQQQQQQPHDGGQDELVALFKKMVIGPPDKSGANGRQDSIEGLAYASLKPRVKESLASDSSFLKSLMQIMGQPSVDPQVMYGGLNILSNLTAYRPPLAEEQKKMAQLKAYANANAGGKSAAAEPDPLDADDRVTARCRKVLDAGVVPVMAAYHKRGPSPSTQALMLDILLSLSKEQKHRGLLAQQGAVKMLLQIQDAISKTAKDQASSTSSPASSSTVFPAAASFTAAHALARILISVNPSHVFSSSAAALPITSAIRALLPLLDTSHDNPILAPASDSTGSRTLLPTFEALLALTNLASLPDPHAHDLLASRAWPLLDSLLLSSNTLVQRAAAELACNLAGSHAGARAFGALLPNEPKITSAEDGAPPPPTPQLLATRTHVLLALTDAEDAPTRKAAGGALAMLSAYPAVVAAVLARERGIALLLGLCAAGSGGEEGQGERSGGGAATAGELRHRGVVAVKNVVGAPGEIGRAAREKTRGLRKCACYGSWRGF</sequence>
<dbReference type="OrthoDB" id="5574718at2759"/>
<evidence type="ECO:0000259" key="4">
    <source>
        <dbReference type="Pfam" id="PF11701"/>
    </source>
</evidence>
<evidence type="ECO:0000313" key="5">
    <source>
        <dbReference type="EMBL" id="KAF2461029.1"/>
    </source>
</evidence>
<keyword evidence="2" id="KW-0963">Cytoplasm</keyword>
<protein>
    <submittedName>
        <fullName evidence="5">Myosin-binding striated muscle assembly central-domain-containing protein</fullName>
    </submittedName>
</protein>
<dbReference type="EMBL" id="MU001672">
    <property type="protein sequence ID" value="KAF2461029.1"/>
    <property type="molecule type" value="Genomic_DNA"/>
</dbReference>
<feature type="region of interest" description="Disordered" evidence="3">
    <location>
        <begin position="1"/>
        <end position="45"/>
    </location>
</feature>
<dbReference type="GO" id="GO:0005737">
    <property type="term" value="C:cytoplasm"/>
    <property type="evidence" value="ECO:0007669"/>
    <property type="project" value="UniProtKB-SubCell"/>
</dbReference>
<proteinExistence type="predicted"/>
<dbReference type="AlphaFoldDB" id="A0A6A6PB02"/>
<evidence type="ECO:0000256" key="2">
    <source>
        <dbReference type="ARBA" id="ARBA00022490"/>
    </source>
</evidence>
<dbReference type="GO" id="GO:0051879">
    <property type="term" value="F:Hsp90 protein binding"/>
    <property type="evidence" value="ECO:0007669"/>
    <property type="project" value="TreeGrafter"/>
</dbReference>
<dbReference type="InterPro" id="IPR024660">
    <property type="entry name" value="UCS_central_dom"/>
</dbReference>
<dbReference type="Gene3D" id="1.25.10.10">
    <property type="entry name" value="Leucine-rich Repeat Variant"/>
    <property type="match status" value="1"/>
</dbReference>
<accession>A0A6A6PB02</accession>
<reference evidence="5" key="1">
    <citation type="journal article" date="2020" name="Stud. Mycol.">
        <title>101 Dothideomycetes genomes: a test case for predicting lifestyles and emergence of pathogens.</title>
        <authorList>
            <person name="Haridas S."/>
            <person name="Albert R."/>
            <person name="Binder M."/>
            <person name="Bloem J."/>
            <person name="Labutti K."/>
            <person name="Salamov A."/>
            <person name="Andreopoulos B."/>
            <person name="Baker S."/>
            <person name="Barry K."/>
            <person name="Bills G."/>
            <person name="Bluhm B."/>
            <person name="Cannon C."/>
            <person name="Castanera R."/>
            <person name="Culley D."/>
            <person name="Daum C."/>
            <person name="Ezra D."/>
            <person name="Gonzalez J."/>
            <person name="Henrissat B."/>
            <person name="Kuo A."/>
            <person name="Liang C."/>
            <person name="Lipzen A."/>
            <person name="Lutzoni F."/>
            <person name="Magnuson J."/>
            <person name="Mondo S."/>
            <person name="Nolan M."/>
            <person name="Ohm R."/>
            <person name="Pangilinan J."/>
            <person name="Park H.-J."/>
            <person name="Ramirez L."/>
            <person name="Alfaro M."/>
            <person name="Sun H."/>
            <person name="Tritt A."/>
            <person name="Yoshinaga Y."/>
            <person name="Zwiers L.-H."/>
            <person name="Turgeon B."/>
            <person name="Goodwin S."/>
            <person name="Spatafora J."/>
            <person name="Crous P."/>
            <person name="Grigoriev I."/>
        </authorList>
    </citation>
    <scope>NUCLEOTIDE SEQUENCE</scope>
    <source>
        <strain evidence="5">ATCC 16933</strain>
    </source>
</reference>
<feature type="compositionally biased region" description="Low complexity" evidence="3">
    <location>
        <begin position="413"/>
        <end position="424"/>
    </location>
</feature>
<feature type="domain" description="UNC-45/Cro1/She4 central" evidence="4">
    <location>
        <begin position="248"/>
        <end position="397"/>
    </location>
</feature>
<organism evidence="5 6">
    <name type="scientific">Lineolata rhizophorae</name>
    <dbReference type="NCBI Taxonomy" id="578093"/>
    <lineage>
        <taxon>Eukaryota</taxon>
        <taxon>Fungi</taxon>
        <taxon>Dikarya</taxon>
        <taxon>Ascomycota</taxon>
        <taxon>Pezizomycotina</taxon>
        <taxon>Dothideomycetes</taxon>
        <taxon>Dothideomycetes incertae sedis</taxon>
        <taxon>Lineolatales</taxon>
        <taxon>Lineolataceae</taxon>
        <taxon>Lineolata</taxon>
    </lineage>
</organism>
<evidence type="ECO:0000256" key="3">
    <source>
        <dbReference type="SAM" id="MobiDB-lite"/>
    </source>
</evidence>